<dbReference type="PROSITE" id="PS51063">
    <property type="entry name" value="HTH_CRP_2"/>
    <property type="match status" value="1"/>
</dbReference>
<dbReference type="EMBL" id="AP024958">
    <property type="protein sequence ID" value="BCZ84447.1"/>
    <property type="molecule type" value="Genomic_DNA"/>
</dbReference>
<dbReference type="SMART" id="SM00419">
    <property type="entry name" value="HTH_CRP"/>
    <property type="match status" value="1"/>
</dbReference>
<gene>
    <name evidence="2" type="ORF">PTKU64_81220</name>
</gene>
<organism evidence="2 3">
    <name type="scientific">Paraburkholderia terrae</name>
    <dbReference type="NCBI Taxonomy" id="311230"/>
    <lineage>
        <taxon>Bacteria</taxon>
        <taxon>Pseudomonadati</taxon>
        <taxon>Pseudomonadota</taxon>
        <taxon>Betaproteobacteria</taxon>
        <taxon>Burkholderiales</taxon>
        <taxon>Burkholderiaceae</taxon>
        <taxon>Paraburkholderia</taxon>
    </lineage>
</organism>
<dbReference type="RefSeq" id="WP_333783765.1">
    <property type="nucleotide sequence ID" value="NZ_AP024958.1"/>
</dbReference>
<reference evidence="2 3" key="1">
    <citation type="journal article" date="2022" name="Front. Microbiol.">
        <title>Identification and characterization of a novel class of self-sufficient cytochrome P450 hydroxylase involved in cyclohexanecarboxylate degradation in Paraburkholderia terrae strain KU-64.</title>
        <authorList>
            <person name="Yamamoto T."/>
            <person name="Hasegawa Y."/>
            <person name="Iwaki H."/>
        </authorList>
    </citation>
    <scope>NUCLEOTIDE SEQUENCE [LARGE SCALE GENOMIC DNA]</scope>
    <source>
        <strain evidence="2 3">KU-64</strain>
    </source>
</reference>
<evidence type="ECO:0000313" key="3">
    <source>
        <dbReference type="Proteomes" id="UP001319874"/>
    </source>
</evidence>
<sequence length="111" mass="12236">MLVRALLHSLSDTTAALLMQVNATLHRSPKVHWIVATAFASLPLQQTRAGHAPVSQKQVSREEIGSYLGVKLETVSRMLSRFQKNGMIRVQYRQIQILDADALRSVGEAAG</sequence>
<protein>
    <recommendedName>
        <fullName evidence="1">HTH crp-type domain-containing protein</fullName>
    </recommendedName>
</protein>
<accession>A0ABM7TZC4</accession>
<dbReference type="InterPro" id="IPR036388">
    <property type="entry name" value="WH-like_DNA-bd_sf"/>
</dbReference>
<evidence type="ECO:0000313" key="2">
    <source>
        <dbReference type="EMBL" id="BCZ84447.1"/>
    </source>
</evidence>
<dbReference type="InterPro" id="IPR036390">
    <property type="entry name" value="WH_DNA-bd_sf"/>
</dbReference>
<dbReference type="Gene3D" id="1.10.10.10">
    <property type="entry name" value="Winged helix-like DNA-binding domain superfamily/Winged helix DNA-binding domain"/>
    <property type="match status" value="1"/>
</dbReference>
<dbReference type="Pfam" id="PF13545">
    <property type="entry name" value="HTH_Crp_2"/>
    <property type="match status" value="1"/>
</dbReference>
<feature type="domain" description="HTH crp-type" evidence="1">
    <location>
        <begin position="32"/>
        <end position="101"/>
    </location>
</feature>
<dbReference type="InterPro" id="IPR012318">
    <property type="entry name" value="HTH_CRP"/>
</dbReference>
<dbReference type="PRINTS" id="PR00034">
    <property type="entry name" value="HTHCRP"/>
</dbReference>
<dbReference type="SUPFAM" id="SSF46785">
    <property type="entry name" value="Winged helix' DNA-binding domain"/>
    <property type="match status" value="1"/>
</dbReference>
<proteinExistence type="predicted"/>
<evidence type="ECO:0000259" key="1">
    <source>
        <dbReference type="PROSITE" id="PS51063"/>
    </source>
</evidence>
<dbReference type="Proteomes" id="UP001319874">
    <property type="component" value="Chromosome 4"/>
</dbReference>
<name>A0ABM7TZC4_9BURK</name>
<keyword evidence="3" id="KW-1185">Reference proteome</keyword>